<dbReference type="GO" id="GO:0016491">
    <property type="term" value="F:oxidoreductase activity"/>
    <property type="evidence" value="ECO:0007669"/>
    <property type="project" value="UniProtKB-ARBA"/>
</dbReference>
<evidence type="ECO:0000259" key="1">
    <source>
        <dbReference type="Pfam" id="PF02754"/>
    </source>
</evidence>
<dbReference type="EMBL" id="BA000012">
    <property type="protein sequence ID" value="BAB52135.1"/>
    <property type="molecule type" value="Genomic_DNA"/>
</dbReference>
<accession>Q98B37</accession>
<dbReference type="eggNOG" id="COG0247">
    <property type="taxonomic scope" value="Bacteria"/>
</dbReference>
<proteinExistence type="predicted"/>
<feature type="domain" description="Cysteine-rich" evidence="1">
    <location>
        <begin position="155"/>
        <end position="236"/>
    </location>
</feature>
<sequence>MRHPSRRLWANVSRIWLRLAHDVASALRFVQAIAPAGISDATPEDLIGGVLDLVRNGSGPEASRKWAAACMLSGECIKACDYGVNPRFLLTMARLSAAKSDKELAERRRAGVERYREVSRGVTMLSRLQLDTEVLERLGQKSASVSMPTEPADFVFYTGCNVLKTPHIALLALDIMDVLGVSYQVMGGPSHCCGIVQLKSGDAEMSGRMGSSSMEKLSHSKSGQVITWCPTCYVQFTENILPTVERQRGSRPFEMNPFLRFIGQRLAQLKPHLQRRVEMRVALHKHPGVAGIVEAATESLKMIPGISLVDLN</sequence>
<dbReference type="AlphaFoldDB" id="Q98B37"/>
<evidence type="ECO:0000313" key="2">
    <source>
        <dbReference type="EMBL" id="BAB52135.1"/>
    </source>
</evidence>
<dbReference type="Proteomes" id="UP000000552">
    <property type="component" value="Chromosome"/>
</dbReference>
<evidence type="ECO:0000313" key="3">
    <source>
        <dbReference type="Proteomes" id="UP000000552"/>
    </source>
</evidence>
<dbReference type="InterPro" id="IPR004017">
    <property type="entry name" value="Cys_rich_dom"/>
</dbReference>
<name>Q98B37_RHILO</name>
<gene>
    <name evidence="2" type="ordered locus">mlr5745</name>
</gene>
<protein>
    <submittedName>
        <fullName evidence="2">Mlr5745 protein</fullName>
    </submittedName>
</protein>
<dbReference type="KEGG" id="mlo:mlr5745"/>
<dbReference type="Pfam" id="PF02754">
    <property type="entry name" value="CCG"/>
    <property type="match status" value="1"/>
</dbReference>
<reference evidence="2 3" key="1">
    <citation type="journal article" date="2000" name="DNA Res.">
        <title>Complete genome structure of the nitrogen-fixing symbiotic bacterium Mesorhizobium loti.</title>
        <authorList>
            <person name="Kaneko T."/>
            <person name="Nakamura Y."/>
            <person name="Sato S."/>
            <person name="Asamizu E."/>
            <person name="Kato T."/>
            <person name="Sasamoto S."/>
            <person name="Watanabe A."/>
            <person name="Idesawa K."/>
            <person name="Ishikawa A."/>
            <person name="Kawashima K."/>
            <person name="Kimura T."/>
            <person name="Kishida Y."/>
            <person name="Kiyokawa C."/>
            <person name="Kohara M."/>
            <person name="Matsumoto M."/>
            <person name="Matsuno A."/>
            <person name="Mochizuki Y."/>
            <person name="Nakayama S."/>
            <person name="Nakazaki N."/>
            <person name="Shimpo S."/>
            <person name="Sugimoto M."/>
            <person name="Takeuchi C."/>
            <person name="Yamada M."/>
            <person name="Tabata S."/>
        </authorList>
    </citation>
    <scope>NUCLEOTIDE SEQUENCE [LARGE SCALE GENOMIC DNA]</scope>
    <source>
        <strain evidence="3">LMG 29417 / CECT 9101 / MAFF 303099</strain>
    </source>
</reference>
<organism evidence="2 3">
    <name type="scientific">Mesorhizobium japonicum (strain LMG 29417 / CECT 9101 / MAFF 303099)</name>
    <name type="common">Mesorhizobium loti (strain MAFF 303099)</name>
    <dbReference type="NCBI Taxonomy" id="266835"/>
    <lineage>
        <taxon>Bacteria</taxon>
        <taxon>Pseudomonadati</taxon>
        <taxon>Pseudomonadota</taxon>
        <taxon>Alphaproteobacteria</taxon>
        <taxon>Hyphomicrobiales</taxon>
        <taxon>Phyllobacteriaceae</taxon>
        <taxon>Mesorhizobium</taxon>
    </lineage>
</organism>
<dbReference type="HOGENOM" id="CLU_891018_0_0_5"/>